<dbReference type="Proteomes" id="UP001280629">
    <property type="component" value="Unassembled WGS sequence"/>
</dbReference>
<evidence type="ECO:0000313" key="2">
    <source>
        <dbReference type="Proteomes" id="UP001280629"/>
    </source>
</evidence>
<reference evidence="1 2" key="1">
    <citation type="submission" date="2023-06" db="EMBL/GenBank/DDBJ databases">
        <title>Sporosarcina sp. nov., isolated from Korean traditional fermented seafood 'Jeotgal'.</title>
        <authorList>
            <person name="Yang A.-I."/>
            <person name="Shin N.-R."/>
        </authorList>
    </citation>
    <scope>NUCLEOTIDE SEQUENCE [LARGE SCALE GENOMIC DNA]</scope>
    <source>
        <strain evidence="1 2">KCTC3840</strain>
    </source>
</reference>
<organism evidence="1 2">
    <name type="scientific">Sporosarcina aquimarina</name>
    <dbReference type="NCBI Taxonomy" id="114975"/>
    <lineage>
        <taxon>Bacteria</taxon>
        <taxon>Bacillati</taxon>
        <taxon>Bacillota</taxon>
        <taxon>Bacilli</taxon>
        <taxon>Bacillales</taxon>
        <taxon>Caryophanaceae</taxon>
        <taxon>Sporosarcina</taxon>
    </lineage>
</organism>
<comment type="caution">
    <text evidence="1">The sequence shown here is derived from an EMBL/GenBank/DDBJ whole genome shotgun (WGS) entry which is preliminary data.</text>
</comment>
<keyword evidence="2" id="KW-1185">Reference proteome</keyword>
<proteinExistence type="predicted"/>
<accession>A0ABU4G380</accession>
<dbReference type="RefSeq" id="WP_317937077.1">
    <property type="nucleotide sequence ID" value="NZ_JAUBDH010000014.1"/>
</dbReference>
<dbReference type="EMBL" id="JAUBDH010000014">
    <property type="protein sequence ID" value="MDW0111419.1"/>
    <property type="molecule type" value="Genomic_DNA"/>
</dbReference>
<dbReference type="Pfam" id="PF19785">
    <property type="entry name" value="UPF0738"/>
    <property type="match status" value="1"/>
</dbReference>
<dbReference type="InterPro" id="IPR020908">
    <property type="entry name" value="UPF0738"/>
</dbReference>
<sequence>MRIEHQITQGQLKEGAVCFFYEGESKTLGEKPSGKMITDSDACCFVYLFEDGEDYRYIHFTKEVWPLMQQLVEAEEDPILECTDCTIELTGFTEELTMLIFNIEGNGNYGETFMLAVEQAFEKTLKQTS</sequence>
<name>A0ABU4G380_9BACL</name>
<evidence type="ECO:0000313" key="1">
    <source>
        <dbReference type="EMBL" id="MDW0111419.1"/>
    </source>
</evidence>
<gene>
    <name evidence="1" type="ORF">QT716_15460</name>
</gene>
<protein>
    <submittedName>
        <fullName evidence="1">Uncharacterized protein</fullName>
    </submittedName>
</protein>